<name>A0A168MQ08_ABSGL</name>
<keyword evidence="1" id="KW-0812">Transmembrane</keyword>
<feature type="transmembrane region" description="Helical" evidence="1">
    <location>
        <begin position="22"/>
        <end position="45"/>
    </location>
</feature>
<gene>
    <name evidence="2" type="primary">ABSGL_04532.1 scaffold 5475</name>
</gene>
<sequence>MNTIPDEEKGQKLRIRLRPTRWTHFGLLLSLGGFILVLLCLAGGLQPVSQAIHFAKIQGENVTVTFGLLGYCLHGNAAGWTCHQDDAVKMIPFLVTVPTLLNDTHPSLFVDPVTLPEGVYPLAVAQPNHDPRIFAGCIICLICGGLAVALGAGKILWYVQDTSYLRGFMAMMAAVVALLLIAETTIMYHGGVELLNLTYPHLLATEGPGITMMGTSLLLFGLSSAAYLQGCLSYEGGYGMV</sequence>
<dbReference type="EMBL" id="LT552383">
    <property type="protein sequence ID" value="SAL98961.1"/>
    <property type="molecule type" value="Genomic_DNA"/>
</dbReference>
<feature type="transmembrane region" description="Helical" evidence="1">
    <location>
        <begin position="209"/>
        <end position="228"/>
    </location>
</feature>
<dbReference type="Proteomes" id="UP000078561">
    <property type="component" value="Unassembled WGS sequence"/>
</dbReference>
<proteinExistence type="predicted"/>
<accession>A0A168MQ08</accession>
<feature type="transmembrane region" description="Helical" evidence="1">
    <location>
        <begin position="133"/>
        <end position="156"/>
    </location>
</feature>
<dbReference type="AlphaFoldDB" id="A0A168MQ08"/>
<evidence type="ECO:0000256" key="1">
    <source>
        <dbReference type="SAM" id="Phobius"/>
    </source>
</evidence>
<keyword evidence="3" id="KW-1185">Reference proteome</keyword>
<evidence type="ECO:0000313" key="2">
    <source>
        <dbReference type="EMBL" id="SAL98961.1"/>
    </source>
</evidence>
<feature type="transmembrane region" description="Helical" evidence="1">
    <location>
        <begin position="168"/>
        <end position="189"/>
    </location>
</feature>
<reference evidence="2" key="1">
    <citation type="submission" date="2016-04" db="EMBL/GenBank/DDBJ databases">
        <authorList>
            <person name="Evans L.H."/>
            <person name="Alamgir A."/>
            <person name="Owens N."/>
            <person name="Weber N.D."/>
            <person name="Virtaneva K."/>
            <person name="Barbian K."/>
            <person name="Babar A."/>
            <person name="Rosenke K."/>
        </authorList>
    </citation>
    <scope>NUCLEOTIDE SEQUENCE [LARGE SCALE GENOMIC DNA]</scope>
    <source>
        <strain evidence="2">CBS 101.48</strain>
    </source>
</reference>
<dbReference type="InParanoid" id="A0A168MQ08"/>
<protein>
    <submittedName>
        <fullName evidence="2">Uncharacterized protein</fullName>
    </submittedName>
</protein>
<keyword evidence="1" id="KW-1133">Transmembrane helix</keyword>
<evidence type="ECO:0000313" key="3">
    <source>
        <dbReference type="Proteomes" id="UP000078561"/>
    </source>
</evidence>
<keyword evidence="1" id="KW-0472">Membrane</keyword>
<dbReference type="OrthoDB" id="2398617at2759"/>
<organism evidence="2">
    <name type="scientific">Absidia glauca</name>
    <name type="common">Pin mould</name>
    <dbReference type="NCBI Taxonomy" id="4829"/>
    <lineage>
        <taxon>Eukaryota</taxon>
        <taxon>Fungi</taxon>
        <taxon>Fungi incertae sedis</taxon>
        <taxon>Mucoromycota</taxon>
        <taxon>Mucoromycotina</taxon>
        <taxon>Mucoromycetes</taxon>
        <taxon>Mucorales</taxon>
        <taxon>Cunninghamellaceae</taxon>
        <taxon>Absidia</taxon>
    </lineage>
</organism>